<dbReference type="EMBL" id="BGPR01050642">
    <property type="protein sequence ID" value="GBO27622.1"/>
    <property type="molecule type" value="Genomic_DNA"/>
</dbReference>
<accession>A0A4Y2VSF4</accession>
<reference evidence="2 4" key="1">
    <citation type="journal article" date="2019" name="Sci. Rep.">
        <title>Orb-weaving spider Araneus ventricosus genome elucidates the spidroin gene catalogue.</title>
        <authorList>
            <person name="Kono N."/>
            <person name="Nakamura H."/>
            <person name="Ohtoshi R."/>
            <person name="Moran D.A.P."/>
            <person name="Shinohara A."/>
            <person name="Yoshida Y."/>
            <person name="Fujiwara M."/>
            <person name="Mori M."/>
            <person name="Tomita M."/>
            <person name="Arakawa K."/>
        </authorList>
    </citation>
    <scope>NUCLEOTIDE SEQUENCE [LARGE SCALE GENOMIC DNA]</scope>
</reference>
<dbReference type="AlphaFoldDB" id="A0A4Y2VSF4"/>
<gene>
    <name evidence="3" type="ORF">AVEN_239945_1</name>
    <name evidence="2" type="ORF">AVEN_7740_1</name>
</gene>
<sequence length="266" mass="29864">MDRWICCSRVGSDVKGEGLSIELRKFWWWLVAVLKLVCSVAQPGIHRISGSGRHIYKPYPDRTEAGNQSISLATRSNDVVFSSRTYGNHNKTRVVLLFSSVFPQLSTENILPNEINYKNRIDMDLVLASKGGMGPELAYKTLESQFHVSLLTANDAFFIIEDLWVRVVISVNQHGGYYGTDLVILNYGQMTRTTPELALPLQISAPHQRERVWPLRAIWGATGPIHGGSSESGFEPGTLRPESRDLITRPPRPCLQTQNIRSRCVT</sequence>
<organism evidence="2 4">
    <name type="scientific">Araneus ventricosus</name>
    <name type="common">Orbweaver spider</name>
    <name type="synonym">Epeira ventricosa</name>
    <dbReference type="NCBI Taxonomy" id="182803"/>
    <lineage>
        <taxon>Eukaryota</taxon>
        <taxon>Metazoa</taxon>
        <taxon>Ecdysozoa</taxon>
        <taxon>Arthropoda</taxon>
        <taxon>Chelicerata</taxon>
        <taxon>Arachnida</taxon>
        <taxon>Araneae</taxon>
        <taxon>Araneomorphae</taxon>
        <taxon>Entelegynae</taxon>
        <taxon>Araneoidea</taxon>
        <taxon>Araneidae</taxon>
        <taxon>Araneus</taxon>
    </lineage>
</organism>
<dbReference type="Proteomes" id="UP000499080">
    <property type="component" value="Unassembled WGS sequence"/>
</dbReference>
<comment type="caution">
    <text evidence="2">The sequence shown here is derived from an EMBL/GenBank/DDBJ whole genome shotgun (WGS) entry which is preliminary data.</text>
</comment>
<protein>
    <submittedName>
        <fullName evidence="2">Uncharacterized protein</fullName>
    </submittedName>
</protein>
<dbReference type="EMBL" id="BGPR01050641">
    <property type="protein sequence ID" value="GBO27621.1"/>
    <property type="molecule type" value="Genomic_DNA"/>
</dbReference>
<evidence type="ECO:0000313" key="3">
    <source>
        <dbReference type="EMBL" id="GBO27622.1"/>
    </source>
</evidence>
<proteinExistence type="predicted"/>
<feature type="region of interest" description="Disordered" evidence="1">
    <location>
        <begin position="227"/>
        <end position="251"/>
    </location>
</feature>
<evidence type="ECO:0000313" key="4">
    <source>
        <dbReference type="Proteomes" id="UP000499080"/>
    </source>
</evidence>
<evidence type="ECO:0000313" key="2">
    <source>
        <dbReference type="EMBL" id="GBO27621.1"/>
    </source>
</evidence>
<keyword evidence="4" id="KW-1185">Reference proteome</keyword>
<evidence type="ECO:0000256" key="1">
    <source>
        <dbReference type="SAM" id="MobiDB-lite"/>
    </source>
</evidence>
<name>A0A4Y2VSF4_ARAVE</name>